<protein>
    <submittedName>
        <fullName evidence="7">MFS transporter</fullName>
    </submittedName>
</protein>
<feature type="transmembrane region" description="Helical" evidence="5">
    <location>
        <begin position="385"/>
        <end position="408"/>
    </location>
</feature>
<feature type="transmembrane region" description="Helical" evidence="5">
    <location>
        <begin position="115"/>
        <end position="139"/>
    </location>
</feature>
<dbReference type="PROSITE" id="PS00217">
    <property type="entry name" value="SUGAR_TRANSPORT_2"/>
    <property type="match status" value="1"/>
</dbReference>
<dbReference type="GO" id="GO:0005886">
    <property type="term" value="C:plasma membrane"/>
    <property type="evidence" value="ECO:0007669"/>
    <property type="project" value="TreeGrafter"/>
</dbReference>
<dbReference type="PANTHER" id="PTHR23508">
    <property type="entry name" value="CARBOXYLIC ACID TRANSPORTER PROTEIN HOMOLOG"/>
    <property type="match status" value="1"/>
</dbReference>
<feature type="transmembrane region" description="Helical" evidence="5">
    <location>
        <begin position="256"/>
        <end position="282"/>
    </location>
</feature>
<gene>
    <name evidence="7" type="ORF">E0W60_03840</name>
</gene>
<organism evidence="7 8">
    <name type="scientific">Cupriavidus oxalaticus</name>
    <dbReference type="NCBI Taxonomy" id="96344"/>
    <lineage>
        <taxon>Bacteria</taxon>
        <taxon>Pseudomonadati</taxon>
        <taxon>Pseudomonadota</taxon>
        <taxon>Betaproteobacteria</taxon>
        <taxon>Burkholderiales</taxon>
        <taxon>Burkholderiaceae</taxon>
        <taxon>Cupriavidus</taxon>
    </lineage>
</organism>
<dbReference type="PROSITE" id="PS50850">
    <property type="entry name" value="MFS"/>
    <property type="match status" value="1"/>
</dbReference>
<dbReference type="PANTHER" id="PTHR23508:SF10">
    <property type="entry name" value="CARBOXYLIC ACID TRANSPORTER PROTEIN HOMOLOG"/>
    <property type="match status" value="1"/>
</dbReference>
<dbReference type="SUPFAM" id="SSF103473">
    <property type="entry name" value="MFS general substrate transporter"/>
    <property type="match status" value="1"/>
</dbReference>
<dbReference type="GO" id="GO:0046943">
    <property type="term" value="F:carboxylic acid transmembrane transporter activity"/>
    <property type="evidence" value="ECO:0007669"/>
    <property type="project" value="TreeGrafter"/>
</dbReference>
<keyword evidence="3 5" id="KW-1133">Transmembrane helix</keyword>
<comment type="subcellular location">
    <subcellularLocation>
        <location evidence="1">Membrane</location>
        <topology evidence="1">Multi-pass membrane protein</topology>
    </subcellularLocation>
</comment>
<feature type="transmembrane region" description="Helical" evidence="5">
    <location>
        <begin position="323"/>
        <end position="342"/>
    </location>
</feature>
<evidence type="ECO:0000313" key="7">
    <source>
        <dbReference type="EMBL" id="QBY50352.1"/>
    </source>
</evidence>
<feature type="transmembrane region" description="Helical" evidence="5">
    <location>
        <begin position="178"/>
        <end position="198"/>
    </location>
</feature>
<evidence type="ECO:0000256" key="4">
    <source>
        <dbReference type="ARBA" id="ARBA00023136"/>
    </source>
</evidence>
<evidence type="ECO:0000313" key="8">
    <source>
        <dbReference type="Proteomes" id="UP000295294"/>
    </source>
</evidence>
<dbReference type="InterPro" id="IPR020846">
    <property type="entry name" value="MFS_dom"/>
</dbReference>
<evidence type="ECO:0000256" key="1">
    <source>
        <dbReference type="ARBA" id="ARBA00004141"/>
    </source>
</evidence>
<feature type="transmembrane region" description="Helical" evidence="5">
    <location>
        <begin position="89"/>
        <end position="109"/>
    </location>
</feature>
<dbReference type="InterPro" id="IPR011701">
    <property type="entry name" value="MFS"/>
</dbReference>
<evidence type="ECO:0000256" key="2">
    <source>
        <dbReference type="ARBA" id="ARBA00022692"/>
    </source>
</evidence>
<feature type="transmembrane region" description="Helical" evidence="5">
    <location>
        <begin position="151"/>
        <end position="172"/>
    </location>
</feature>
<feature type="transmembrane region" description="Helical" evidence="5">
    <location>
        <begin position="348"/>
        <end position="373"/>
    </location>
</feature>
<keyword evidence="2 5" id="KW-0812">Transmembrane</keyword>
<dbReference type="PROSITE" id="PS00216">
    <property type="entry name" value="SUGAR_TRANSPORT_1"/>
    <property type="match status" value="1"/>
</dbReference>
<dbReference type="RefSeq" id="WP_135703084.1">
    <property type="nucleotide sequence ID" value="NZ_CP038634.1"/>
</dbReference>
<keyword evidence="4 5" id="KW-0472">Membrane</keyword>
<name>A0A4V1BY26_9BURK</name>
<accession>A0A4V1BY26</accession>
<evidence type="ECO:0000256" key="5">
    <source>
        <dbReference type="SAM" id="Phobius"/>
    </source>
</evidence>
<dbReference type="InterPro" id="IPR005829">
    <property type="entry name" value="Sugar_transporter_CS"/>
</dbReference>
<feature type="transmembrane region" description="Helical" evidence="5">
    <location>
        <begin position="414"/>
        <end position="433"/>
    </location>
</feature>
<feature type="domain" description="Major facilitator superfamily (MFS) profile" evidence="6">
    <location>
        <begin position="24"/>
        <end position="438"/>
    </location>
</feature>
<dbReference type="Proteomes" id="UP000295294">
    <property type="component" value="Chromosome 1"/>
</dbReference>
<dbReference type="Gene3D" id="1.20.1250.20">
    <property type="entry name" value="MFS general substrate transporter like domains"/>
    <property type="match status" value="1"/>
</dbReference>
<dbReference type="Pfam" id="PF07690">
    <property type="entry name" value="MFS_1"/>
    <property type="match status" value="2"/>
</dbReference>
<feature type="transmembrane region" description="Helical" evidence="5">
    <location>
        <begin position="24"/>
        <end position="43"/>
    </location>
</feature>
<dbReference type="AlphaFoldDB" id="A0A4V1BY26"/>
<dbReference type="OrthoDB" id="7066727at2"/>
<feature type="transmembrane region" description="Helical" evidence="5">
    <location>
        <begin position="55"/>
        <end position="77"/>
    </location>
</feature>
<dbReference type="KEGG" id="cox:E0W60_03840"/>
<dbReference type="InterPro" id="IPR036259">
    <property type="entry name" value="MFS_trans_sf"/>
</dbReference>
<dbReference type="EMBL" id="CP038634">
    <property type="protein sequence ID" value="QBY50352.1"/>
    <property type="molecule type" value="Genomic_DNA"/>
</dbReference>
<evidence type="ECO:0000259" key="6">
    <source>
        <dbReference type="PROSITE" id="PS50850"/>
    </source>
</evidence>
<feature type="transmembrane region" description="Helical" evidence="5">
    <location>
        <begin position="294"/>
        <end position="316"/>
    </location>
</feature>
<proteinExistence type="predicted"/>
<sequence>MYTPPTSIASVIDARPLGAYRLRIFIVCFLIVLMDGFDTQAIGFAAKAMSSSLDIAIALFGQVFSAGLLGAMLGAFLLGPLADRFGRRWLLAAAIVVFSGFSLLTPHASTLPELLLVRFLAGLGLGGAIPNLLALSAEYTPRPMRGMMTGVLYAGFPLGGAVGALASSYIVPHYGWPALFYLGGALPLGLALLVIVGLPESLPFLLRRKDGQEAVRAIVARIAGQPSASDRQVTYVDAEERVRGLPFRELLSGGRIVATLLLWTGFFMCFVLLIVLVLWTPALLRGEGVGEHDAALVVALINLGSVAGTAAGGRLVDRFGPYLTLPPLFLLGALSVSVLGYATGSLPALGLAATLSGIFLGAGSSGLLGLAVLSYPSGMRATGVGWAMALGRMGQVSGPLVVGALLASGFGIKAIFVCSAVPAAIAAAAILVLRVVRAAPRAQGDASVQNAALPAALDGH</sequence>
<reference evidence="7 8" key="1">
    <citation type="submission" date="2019-03" db="EMBL/GenBank/DDBJ databases">
        <title>Efficiently degradation of phenoxyalkanoic acid herbicides by Cupriavidus oxalaticus strain X32.</title>
        <authorList>
            <person name="Sheng X."/>
        </authorList>
    </citation>
    <scope>NUCLEOTIDE SEQUENCE [LARGE SCALE GENOMIC DNA]</scope>
    <source>
        <strain evidence="7 8">X32</strain>
    </source>
</reference>
<evidence type="ECO:0000256" key="3">
    <source>
        <dbReference type="ARBA" id="ARBA00022989"/>
    </source>
</evidence>